<comment type="similarity">
    <text evidence="1">Belongs to the bacterial luciferase oxidoreductase family.</text>
</comment>
<dbReference type="InterPro" id="IPR036661">
    <property type="entry name" value="Luciferase-like_sf"/>
</dbReference>
<feature type="domain" description="Luciferase-like" evidence="5">
    <location>
        <begin position="1"/>
        <end position="325"/>
    </location>
</feature>
<gene>
    <name evidence="6" type="ORF">ACFFGY_11200</name>
</gene>
<keyword evidence="3 6" id="KW-0560">Oxidoreductase</keyword>
<evidence type="ECO:0000256" key="3">
    <source>
        <dbReference type="ARBA" id="ARBA00023002"/>
    </source>
</evidence>
<dbReference type="InterPro" id="IPR050766">
    <property type="entry name" value="Bact_Lucif_Oxidored"/>
</dbReference>
<dbReference type="Proteomes" id="UP001589865">
    <property type="component" value="Unassembled WGS sequence"/>
</dbReference>
<dbReference type="EMBL" id="JBHLUN010000007">
    <property type="protein sequence ID" value="MFC0408820.1"/>
    <property type="molecule type" value="Genomic_DNA"/>
</dbReference>
<dbReference type="GO" id="GO:0016491">
    <property type="term" value="F:oxidoreductase activity"/>
    <property type="evidence" value="ECO:0007669"/>
    <property type="project" value="UniProtKB-KW"/>
</dbReference>
<evidence type="ECO:0000256" key="2">
    <source>
        <dbReference type="ARBA" id="ARBA00022630"/>
    </source>
</evidence>
<name>A0ABV6JU20_9PROT</name>
<dbReference type="SUPFAM" id="SSF51679">
    <property type="entry name" value="Bacterial luciferase-like"/>
    <property type="match status" value="1"/>
</dbReference>
<accession>A0ABV6JU20</accession>
<evidence type="ECO:0000256" key="1">
    <source>
        <dbReference type="ARBA" id="ARBA00010426"/>
    </source>
</evidence>
<dbReference type="PANTHER" id="PTHR30137:SF16">
    <property type="entry name" value="BLL0895 PROTEIN"/>
    <property type="match status" value="1"/>
</dbReference>
<evidence type="ECO:0000259" key="5">
    <source>
        <dbReference type="Pfam" id="PF00296"/>
    </source>
</evidence>
<dbReference type="InterPro" id="IPR011251">
    <property type="entry name" value="Luciferase-like_dom"/>
</dbReference>
<protein>
    <submittedName>
        <fullName evidence="6">LLM class flavin-dependent oxidoreductase</fullName>
        <ecNumber evidence="6">1.-.-.-</ecNumber>
    </submittedName>
</protein>
<keyword evidence="4" id="KW-0503">Monooxygenase</keyword>
<proteinExistence type="inferred from homology"/>
<dbReference type="RefSeq" id="WP_377044568.1">
    <property type="nucleotide sequence ID" value="NZ_JBHLUN010000007.1"/>
</dbReference>
<evidence type="ECO:0000256" key="4">
    <source>
        <dbReference type="ARBA" id="ARBA00023033"/>
    </source>
</evidence>
<dbReference type="Gene3D" id="3.20.20.30">
    <property type="entry name" value="Luciferase-like domain"/>
    <property type="match status" value="1"/>
</dbReference>
<sequence>MRLGYFAMPMHPMHRPWAETLDEDREAIILCDKLGFHDAFIGEHLTDKLENINNSLLFLATLIHATKQIRLATGTSNLSQMHPTLIASHAAMFDQLAKGRFIFGISPGSLRCDAEVLGTLDEDRGKLFAEAIDVILEIWKQNPPYRIDLPGNRFKVSTEKTEALEIGLGYLGKPYQRPRPEVVGTVVAPYSKGVVLMGQRDFHPLSANFLQGKWARTHWANYAEGKQSVGEVAEVADWRLARTVFVADDEATAQRYGIEDANSPYRFYYRQIMTKFARINRLGVFKQDRDQPDSEITLEYVLRSLVICGTVNSVVDQILALREITGDFGEIVYAGMDWVEPALAKRSMELMATEVMPRVNAAIAQGQSSRPREVAAN</sequence>
<organism evidence="6 7">
    <name type="scientific">Roseomonas elaeocarpi</name>
    <dbReference type="NCBI Taxonomy" id="907779"/>
    <lineage>
        <taxon>Bacteria</taxon>
        <taxon>Pseudomonadati</taxon>
        <taxon>Pseudomonadota</taxon>
        <taxon>Alphaproteobacteria</taxon>
        <taxon>Acetobacterales</taxon>
        <taxon>Roseomonadaceae</taxon>
        <taxon>Roseomonas</taxon>
    </lineage>
</organism>
<reference evidence="6 7" key="1">
    <citation type="submission" date="2024-09" db="EMBL/GenBank/DDBJ databases">
        <authorList>
            <person name="Sun Q."/>
            <person name="Mori K."/>
        </authorList>
    </citation>
    <scope>NUCLEOTIDE SEQUENCE [LARGE SCALE GENOMIC DNA]</scope>
    <source>
        <strain evidence="6 7">TBRC 5777</strain>
    </source>
</reference>
<comment type="caution">
    <text evidence="6">The sequence shown here is derived from an EMBL/GenBank/DDBJ whole genome shotgun (WGS) entry which is preliminary data.</text>
</comment>
<dbReference type="PANTHER" id="PTHR30137">
    <property type="entry name" value="LUCIFERASE-LIKE MONOOXYGENASE"/>
    <property type="match status" value="1"/>
</dbReference>
<evidence type="ECO:0000313" key="7">
    <source>
        <dbReference type="Proteomes" id="UP001589865"/>
    </source>
</evidence>
<dbReference type="EC" id="1.-.-.-" evidence="6"/>
<keyword evidence="7" id="KW-1185">Reference proteome</keyword>
<evidence type="ECO:0000313" key="6">
    <source>
        <dbReference type="EMBL" id="MFC0408820.1"/>
    </source>
</evidence>
<keyword evidence="2" id="KW-0285">Flavoprotein</keyword>
<dbReference type="Pfam" id="PF00296">
    <property type="entry name" value="Bac_luciferase"/>
    <property type="match status" value="1"/>
</dbReference>